<gene>
    <name evidence="5" type="primary">rpmG</name>
    <name evidence="6" type="ordered locus">SpiGrapes_2120</name>
</gene>
<dbReference type="Proteomes" id="UP000005632">
    <property type="component" value="Chromosome"/>
</dbReference>
<name>G8QRH5_SPHPG</name>
<dbReference type="InterPro" id="IPR018264">
    <property type="entry name" value="Ribosomal_bL33_CS"/>
</dbReference>
<keyword evidence="2 5" id="KW-0689">Ribosomal protein</keyword>
<dbReference type="KEGG" id="sgp:SpiGrapes_2120"/>
<proteinExistence type="inferred from homology"/>
<dbReference type="GO" id="GO:0003735">
    <property type="term" value="F:structural constituent of ribosome"/>
    <property type="evidence" value="ECO:0007669"/>
    <property type="project" value="InterPro"/>
</dbReference>
<dbReference type="PROSITE" id="PS00582">
    <property type="entry name" value="RIBOSOMAL_L33"/>
    <property type="match status" value="1"/>
</dbReference>
<dbReference type="RefSeq" id="WP_014270738.1">
    <property type="nucleotide sequence ID" value="NC_016633.1"/>
</dbReference>
<dbReference type="NCBIfam" id="NF001764">
    <property type="entry name" value="PRK00504.1"/>
    <property type="match status" value="1"/>
</dbReference>
<dbReference type="InterPro" id="IPR001705">
    <property type="entry name" value="Ribosomal_bL33"/>
</dbReference>
<dbReference type="PANTHER" id="PTHR43168">
    <property type="entry name" value="50S RIBOSOMAL PROTEIN L33, CHLOROPLASTIC"/>
    <property type="match status" value="1"/>
</dbReference>
<dbReference type="eggNOG" id="COG0267">
    <property type="taxonomic scope" value="Bacteria"/>
</dbReference>
<dbReference type="InterPro" id="IPR011332">
    <property type="entry name" value="Ribosomal_zn-bd"/>
</dbReference>
<comment type="similarity">
    <text evidence="1 5">Belongs to the bacterial ribosomal protein bL33 family.</text>
</comment>
<dbReference type="SUPFAM" id="SSF57829">
    <property type="entry name" value="Zn-binding ribosomal proteins"/>
    <property type="match status" value="1"/>
</dbReference>
<organism evidence="6 7">
    <name type="scientific">Sphaerochaeta pleomorpha (strain ATCC BAA-1885 / DSM 22778 / Grapes)</name>
    <dbReference type="NCBI Taxonomy" id="158190"/>
    <lineage>
        <taxon>Bacteria</taxon>
        <taxon>Pseudomonadati</taxon>
        <taxon>Spirochaetota</taxon>
        <taxon>Spirochaetia</taxon>
        <taxon>Spirochaetales</taxon>
        <taxon>Sphaerochaetaceae</taxon>
        <taxon>Sphaerochaeta</taxon>
    </lineage>
</organism>
<dbReference type="PANTHER" id="PTHR43168:SF2">
    <property type="entry name" value="LARGE RIBOSOMAL SUBUNIT PROTEIN BL33C"/>
    <property type="match status" value="1"/>
</dbReference>
<dbReference type="GO" id="GO:1990904">
    <property type="term" value="C:ribonucleoprotein complex"/>
    <property type="evidence" value="ECO:0007669"/>
    <property type="project" value="UniProtKB-KW"/>
</dbReference>
<sequence length="59" mass="7007">MGEAKKKGPVEKIALQCTECKQKNYTTEKNRRNTQGKLELMKFCPFERKHTLHRETKIK</sequence>
<dbReference type="InterPro" id="IPR038584">
    <property type="entry name" value="Ribosomal_bL33_sf"/>
</dbReference>
<evidence type="ECO:0000313" key="6">
    <source>
        <dbReference type="EMBL" id="AEV29897.1"/>
    </source>
</evidence>
<dbReference type="EMBL" id="CP003155">
    <property type="protein sequence ID" value="AEV29897.1"/>
    <property type="molecule type" value="Genomic_DNA"/>
</dbReference>
<dbReference type="GO" id="GO:0005737">
    <property type="term" value="C:cytoplasm"/>
    <property type="evidence" value="ECO:0007669"/>
    <property type="project" value="UniProtKB-ARBA"/>
</dbReference>
<evidence type="ECO:0000256" key="2">
    <source>
        <dbReference type="ARBA" id="ARBA00022980"/>
    </source>
</evidence>
<dbReference type="AlphaFoldDB" id="G8QRH5"/>
<dbReference type="GO" id="GO:0006412">
    <property type="term" value="P:translation"/>
    <property type="evidence" value="ECO:0007669"/>
    <property type="project" value="UniProtKB-UniRule"/>
</dbReference>
<evidence type="ECO:0000313" key="7">
    <source>
        <dbReference type="Proteomes" id="UP000005632"/>
    </source>
</evidence>
<evidence type="ECO:0000256" key="3">
    <source>
        <dbReference type="ARBA" id="ARBA00023274"/>
    </source>
</evidence>
<dbReference type="NCBIfam" id="TIGR01023">
    <property type="entry name" value="rpmG_bact"/>
    <property type="match status" value="1"/>
</dbReference>
<keyword evidence="7" id="KW-1185">Reference proteome</keyword>
<accession>G8QRH5</accession>
<dbReference type="NCBIfam" id="NF001860">
    <property type="entry name" value="PRK00595.1"/>
    <property type="match status" value="1"/>
</dbReference>
<protein>
    <recommendedName>
        <fullName evidence="4 5">Large ribosomal subunit protein bL33</fullName>
    </recommendedName>
</protein>
<dbReference type="OrthoDB" id="9801333at2"/>
<evidence type="ECO:0000256" key="4">
    <source>
        <dbReference type="ARBA" id="ARBA00035176"/>
    </source>
</evidence>
<evidence type="ECO:0000256" key="5">
    <source>
        <dbReference type="HAMAP-Rule" id="MF_00294"/>
    </source>
</evidence>
<dbReference type="Gene3D" id="2.20.28.120">
    <property type="entry name" value="Ribosomal protein L33"/>
    <property type="match status" value="1"/>
</dbReference>
<dbReference type="HOGENOM" id="CLU_190949_0_2_12"/>
<dbReference type="Pfam" id="PF00471">
    <property type="entry name" value="Ribosomal_L33"/>
    <property type="match status" value="1"/>
</dbReference>
<keyword evidence="3 5" id="KW-0687">Ribonucleoprotein</keyword>
<evidence type="ECO:0000256" key="1">
    <source>
        <dbReference type="ARBA" id="ARBA00007596"/>
    </source>
</evidence>
<dbReference type="GO" id="GO:0005840">
    <property type="term" value="C:ribosome"/>
    <property type="evidence" value="ECO:0007669"/>
    <property type="project" value="UniProtKB-KW"/>
</dbReference>
<dbReference type="HAMAP" id="MF_00294">
    <property type="entry name" value="Ribosomal_bL33"/>
    <property type="match status" value="1"/>
</dbReference>
<reference evidence="6 7" key="1">
    <citation type="submission" date="2011-11" db="EMBL/GenBank/DDBJ databases">
        <title>Complete sequence of Spirochaeta sp. grapes.</title>
        <authorList>
            <consortium name="US DOE Joint Genome Institute"/>
            <person name="Lucas S."/>
            <person name="Han J."/>
            <person name="Lapidus A."/>
            <person name="Cheng J.-F."/>
            <person name="Goodwin L."/>
            <person name="Pitluck S."/>
            <person name="Peters L."/>
            <person name="Ovchinnikova G."/>
            <person name="Munk A.C."/>
            <person name="Detter J.C."/>
            <person name="Han C."/>
            <person name="Tapia R."/>
            <person name="Land M."/>
            <person name="Hauser L."/>
            <person name="Kyrpides N."/>
            <person name="Ivanova N."/>
            <person name="Pagani I."/>
            <person name="Ritalahtilisa K."/>
            <person name="Loeffler F."/>
            <person name="Woyke T."/>
        </authorList>
    </citation>
    <scope>NUCLEOTIDE SEQUENCE [LARGE SCALE GENOMIC DNA]</scope>
    <source>
        <strain evidence="7">ATCC BAA-1885 / DSM 22778 / Grapes</strain>
    </source>
</reference>
<dbReference type="STRING" id="158190.SpiGrapes_2120"/>